<protein>
    <submittedName>
        <fullName evidence="2">Maleylpyruvate isomerase family mycothiol-dependent enzyme</fullName>
    </submittedName>
</protein>
<gene>
    <name evidence="2" type="ORF">QRX60_42960</name>
</gene>
<dbReference type="InterPro" id="IPR024344">
    <property type="entry name" value="MDMPI_metal-binding"/>
</dbReference>
<proteinExistence type="predicted"/>
<dbReference type="Pfam" id="PF11716">
    <property type="entry name" value="MDMPI_N"/>
    <property type="match status" value="1"/>
</dbReference>
<organism evidence="2 3">
    <name type="scientific">Amycolatopsis mongoliensis</name>
    <dbReference type="NCBI Taxonomy" id="715475"/>
    <lineage>
        <taxon>Bacteria</taxon>
        <taxon>Bacillati</taxon>
        <taxon>Actinomycetota</taxon>
        <taxon>Actinomycetes</taxon>
        <taxon>Pseudonocardiales</taxon>
        <taxon>Pseudonocardiaceae</taxon>
        <taxon>Amycolatopsis</taxon>
    </lineage>
</organism>
<dbReference type="Proteomes" id="UP001239397">
    <property type="component" value="Chromosome"/>
</dbReference>
<dbReference type="SUPFAM" id="SSF109854">
    <property type="entry name" value="DinB/YfiT-like putative metalloenzymes"/>
    <property type="match status" value="1"/>
</dbReference>
<sequence length="257" mass="27173">MSQLVDRTIAALRSEHDDLAGLVRTFTDDQLAATSGATDWTVAQVLSHLGSGAEIGRAPIARAAGETVAAEDNQTIWARWDASAPRVQAEGFLEHNGRWLETVEALTPEQRSSLTVDLGFLPEPVPLVTALGMRLSEVANHSWDVRVAFDPDAAVHAGSAEVLVDLLTGPVSFILGFVAKPKELAAPVSVAVPGAALVIDDSVTVVEDLEAPSATFTGPAEAFVRLVSGRLKAPYDKGVTVEGSITLDDLRRVFPGF</sequence>
<dbReference type="EMBL" id="CP127295">
    <property type="protein sequence ID" value="WIY00749.1"/>
    <property type="molecule type" value="Genomic_DNA"/>
</dbReference>
<dbReference type="Gene3D" id="1.20.120.450">
    <property type="entry name" value="dinb family like domain"/>
    <property type="match status" value="1"/>
</dbReference>
<dbReference type="GO" id="GO:0046872">
    <property type="term" value="F:metal ion binding"/>
    <property type="evidence" value="ECO:0007669"/>
    <property type="project" value="InterPro"/>
</dbReference>
<dbReference type="AlphaFoldDB" id="A0A9Y2NGF8"/>
<dbReference type="KEGG" id="amog:QRX60_42960"/>
<reference evidence="2 3" key="1">
    <citation type="submission" date="2023-06" db="EMBL/GenBank/DDBJ databases">
        <authorList>
            <person name="Oyuntsetseg B."/>
            <person name="Kim S.B."/>
        </authorList>
    </citation>
    <scope>NUCLEOTIDE SEQUENCE [LARGE SCALE GENOMIC DNA]</scope>
    <source>
        <strain evidence="2 3">4-36</strain>
    </source>
</reference>
<name>A0A9Y2NGF8_9PSEU</name>
<dbReference type="RefSeq" id="WP_285997211.1">
    <property type="nucleotide sequence ID" value="NZ_CP127295.1"/>
</dbReference>
<evidence type="ECO:0000259" key="1">
    <source>
        <dbReference type="Pfam" id="PF11716"/>
    </source>
</evidence>
<dbReference type="NCBIfam" id="TIGR03083">
    <property type="entry name" value="maleylpyruvate isomerase family mycothiol-dependent enzyme"/>
    <property type="match status" value="1"/>
</dbReference>
<dbReference type="GO" id="GO:0016853">
    <property type="term" value="F:isomerase activity"/>
    <property type="evidence" value="ECO:0007669"/>
    <property type="project" value="UniProtKB-KW"/>
</dbReference>
<accession>A0A9Y2NGF8</accession>
<feature type="domain" description="Mycothiol-dependent maleylpyruvate isomerase metal-binding" evidence="1">
    <location>
        <begin position="12"/>
        <end position="146"/>
    </location>
</feature>
<keyword evidence="2" id="KW-0413">Isomerase</keyword>
<dbReference type="InterPro" id="IPR034660">
    <property type="entry name" value="DinB/YfiT-like"/>
</dbReference>
<evidence type="ECO:0000313" key="3">
    <source>
        <dbReference type="Proteomes" id="UP001239397"/>
    </source>
</evidence>
<evidence type="ECO:0000313" key="2">
    <source>
        <dbReference type="EMBL" id="WIY00749.1"/>
    </source>
</evidence>
<keyword evidence="3" id="KW-1185">Reference proteome</keyword>
<dbReference type="InterPro" id="IPR017517">
    <property type="entry name" value="Maleyloyr_isom"/>
</dbReference>